<dbReference type="Pfam" id="PF12510">
    <property type="entry name" value="Smoothelin"/>
    <property type="match status" value="4"/>
</dbReference>
<feature type="compositionally biased region" description="Basic and acidic residues" evidence="6">
    <location>
        <begin position="747"/>
        <end position="767"/>
    </location>
</feature>
<dbReference type="Gene3D" id="2.60.40.10">
    <property type="entry name" value="Immunoglobulins"/>
    <property type="match status" value="4"/>
</dbReference>
<feature type="compositionally biased region" description="Polar residues" evidence="6">
    <location>
        <begin position="710"/>
        <end position="726"/>
    </location>
</feature>
<evidence type="ECO:0000256" key="7">
    <source>
        <dbReference type="SAM" id="Phobius"/>
    </source>
</evidence>
<accession>A0A1S3JPZ3</accession>
<feature type="region of interest" description="Disordered" evidence="6">
    <location>
        <begin position="418"/>
        <end position="485"/>
    </location>
</feature>
<dbReference type="GO" id="GO:0007156">
    <property type="term" value="P:homophilic cell adhesion via plasma membrane adhesion molecules"/>
    <property type="evidence" value="ECO:0007669"/>
    <property type="project" value="TreeGrafter"/>
</dbReference>
<dbReference type="InterPro" id="IPR007110">
    <property type="entry name" value="Ig-like_dom"/>
</dbReference>
<dbReference type="RefSeq" id="XP_013412438.1">
    <property type="nucleotide sequence ID" value="XM_013556984.1"/>
</dbReference>
<evidence type="ECO:0000256" key="1">
    <source>
        <dbReference type="ARBA" id="ARBA00004496"/>
    </source>
</evidence>
<feature type="compositionally biased region" description="Polar residues" evidence="6">
    <location>
        <begin position="424"/>
        <end position="443"/>
    </location>
</feature>
<dbReference type="PANTHER" id="PTHR45080:SF8">
    <property type="entry name" value="IG-LIKE DOMAIN-CONTAINING PROTEIN"/>
    <property type="match status" value="1"/>
</dbReference>
<evidence type="ECO:0000256" key="3">
    <source>
        <dbReference type="ARBA" id="ARBA00022729"/>
    </source>
</evidence>
<evidence type="ECO:0000256" key="6">
    <source>
        <dbReference type="SAM" id="MobiDB-lite"/>
    </source>
</evidence>
<feature type="region of interest" description="Disordered" evidence="6">
    <location>
        <begin position="1453"/>
        <end position="1478"/>
    </location>
</feature>
<feature type="domain" description="Ig-like" evidence="8">
    <location>
        <begin position="1120"/>
        <end position="1210"/>
    </location>
</feature>
<dbReference type="GO" id="GO:0060298">
    <property type="term" value="P:positive regulation of sarcomere organization"/>
    <property type="evidence" value="ECO:0007669"/>
    <property type="project" value="UniProtKB-ARBA"/>
</dbReference>
<dbReference type="Proteomes" id="UP000085678">
    <property type="component" value="Unplaced"/>
</dbReference>
<keyword evidence="4" id="KW-1015">Disulfide bond</keyword>
<dbReference type="InterPro" id="IPR003599">
    <property type="entry name" value="Ig_sub"/>
</dbReference>
<organism evidence="9 10">
    <name type="scientific">Lingula anatina</name>
    <name type="common">Brachiopod</name>
    <name type="synonym">Lingula unguis</name>
    <dbReference type="NCBI Taxonomy" id="7574"/>
    <lineage>
        <taxon>Eukaryota</taxon>
        <taxon>Metazoa</taxon>
        <taxon>Spiralia</taxon>
        <taxon>Lophotrochozoa</taxon>
        <taxon>Brachiopoda</taxon>
        <taxon>Linguliformea</taxon>
        <taxon>Lingulata</taxon>
        <taxon>Lingulida</taxon>
        <taxon>Linguloidea</taxon>
        <taxon>Lingulidae</taxon>
        <taxon>Lingula</taxon>
    </lineage>
</organism>
<protein>
    <submittedName>
        <fullName evidence="10">Muscle M-line assembly protein unc-89 isoform X2</fullName>
    </submittedName>
</protein>
<feature type="compositionally biased region" description="Basic and acidic residues" evidence="6">
    <location>
        <begin position="270"/>
        <end position="294"/>
    </location>
</feature>
<dbReference type="InterPro" id="IPR036179">
    <property type="entry name" value="Ig-like_dom_sf"/>
</dbReference>
<feature type="compositionally biased region" description="Polar residues" evidence="6">
    <location>
        <begin position="462"/>
        <end position="471"/>
    </location>
</feature>
<dbReference type="FunFam" id="2.60.40.10:FF:000107">
    <property type="entry name" value="Myosin, light chain kinase a"/>
    <property type="match status" value="1"/>
</dbReference>
<dbReference type="CDD" id="cd00096">
    <property type="entry name" value="Ig"/>
    <property type="match status" value="2"/>
</dbReference>
<feature type="domain" description="Ig-like" evidence="8">
    <location>
        <begin position="1020"/>
        <end position="1109"/>
    </location>
</feature>
<feature type="region of interest" description="Disordered" evidence="6">
    <location>
        <begin position="33"/>
        <end position="56"/>
    </location>
</feature>
<evidence type="ECO:0000313" key="9">
    <source>
        <dbReference type="Proteomes" id="UP000085678"/>
    </source>
</evidence>
<dbReference type="FunFam" id="2.60.40.10:FF:000612">
    <property type="entry name" value="palladin isoform X1"/>
    <property type="match status" value="1"/>
</dbReference>
<dbReference type="Pfam" id="PF07679">
    <property type="entry name" value="I-set"/>
    <property type="match status" value="4"/>
</dbReference>
<dbReference type="GO" id="GO:0005886">
    <property type="term" value="C:plasma membrane"/>
    <property type="evidence" value="ECO:0007669"/>
    <property type="project" value="TreeGrafter"/>
</dbReference>
<dbReference type="SUPFAM" id="SSF48726">
    <property type="entry name" value="Immunoglobulin"/>
    <property type="match status" value="4"/>
</dbReference>
<evidence type="ECO:0000259" key="8">
    <source>
        <dbReference type="PROSITE" id="PS50835"/>
    </source>
</evidence>
<keyword evidence="7" id="KW-0472">Membrane</keyword>
<evidence type="ECO:0000313" key="10">
    <source>
        <dbReference type="RefSeq" id="XP_013412438.1"/>
    </source>
</evidence>
<reference evidence="10" key="1">
    <citation type="submission" date="2025-08" db="UniProtKB">
        <authorList>
            <consortium name="RefSeq"/>
        </authorList>
    </citation>
    <scope>IDENTIFICATION</scope>
    <source>
        <tissue evidence="10">Gonads</tissue>
    </source>
</reference>
<feature type="compositionally biased region" description="Basic and acidic residues" evidence="6">
    <location>
        <begin position="251"/>
        <end position="260"/>
    </location>
</feature>
<evidence type="ECO:0000256" key="4">
    <source>
        <dbReference type="ARBA" id="ARBA00023157"/>
    </source>
</evidence>
<keyword evidence="2" id="KW-0963">Cytoplasm</keyword>
<sequence length="1576" mass="174506">MSEYTGMSETALKSMLDRCTNFDERRKIRAAIRNAKNGSLGGPSQSNHSGGGRLLHNTMASRLGRGNSFDRAGSSYIGTCQSSFGTREYSTNRDQGRVTSGTGRYNDKSRHIDDVSSKVGSARKVSQVDSLGKAGSSRKTSRDESSVGSYNPATSGSRRPSRDLSQKTTNIRRSKEYEPSRGSGSNRRTSRDETLTVSNNKSLMSGASGIKDIGGKHVSIGDVQDEAELEKMLRESHDFDERRKIRAQLRKIRDEKEKSKRSSSQSHNNNKKEDRGKNEDRSKKTVSEQMKKASNETAMEVNYEAIEDEEELTRLLNATDDYFVKKKIRAALRGLRKKGETVEQMPARKSSAVSIVTNKANQDTKKISSVNVKDIQDEQTLEKMRNTLTKLHKELEETRDFDKRREIRAAMRELRAKIRDGKVQSATNDTSSKISPREQTTSKSARKSIVQEVKADAPKKVSNVTANSHLPQDNKKETEKQKSPFSPILQEATDIGEAQVSLETEKSNDLVNEKAAVPSEVCDETENNIVLLPDFTDTTSDVKVTKSNDGTITIEQCKEEDGGLKKVSMSFKQKRTDSQSDEVEKDTVVITEKEEPDGEKIEEKEEVITKKKLSSKGSFLVKRDTKVSTKYRTKSGTEFIDEEILTEEDSKSVSKGTASHMEMHSTIHKEKPTGKLELKDANTEAEKEVFAASDKEIQNDEIQQVKETSDISDTADASVSGERGSTITQLSENQFCNVSSRQNEVVSKDVQVKEEGSTKDSQQKREIGSTAEGLHVAEAVRDLSKRSSGYGSDKDASEEDVKDDIFEEKLKDAGLKPTISCPLADLSVLDGETATFKCECLNADNASVSWHKNGKLLKPSKDFQQTFDGRTATLMIDEVFPEESGEFKCTFNTKTGQAESTAKMIVKDNPNLVSPAFTKQLSDQIVMDGDKVSLECEVSGTPKPTVLWYKGSKVLKNCSDFKQSFDGVKAVLCITEVFPDDTGKFTCEAKNEAGEAKSTCQLTVKEYSQEEEEKQAPSLPRFTKSLMDIVAEDGQKVELECTVEASPEPTISWYKDGLIISKKNPDFTQVFSDGVAKLVISEVLPDDEGQFKCLVKNSVGEAETVANLKLKVPPIEGRSPEILQPLKDMVAVDGKPMSLQCQFSAVPEPTVTWYKKGKPLTEDADFKLYFQDGVAKLEIMEVFPEDEGEYDCVAKNEFGEAKCSCRMDVKANRPVEGKDPSVSANIESVLEDSVTTDTDVVDRAVTDSEQNLENKEDTEMKDKVAEVDRAVTDTVAEEISENKMADDRDVDEINEEDVLQRMLNNTQDFDQRKKIRNRIKHLRELHKKQREEETKARQMASQDEMKRREKLEDEAKAARLAAMTKKHESAVPDFTKADAASKDAAKARQLKKFEEDAKSSQLGAKSGADAGTKLLKEKADAQKQATMKAYGRIAEDEAFDKTITDVTTTTVKDGASSKTTTTTTTKTSSGFTKKSAPPDAQSLAEQFSNCSSPGTSGSITVKYQAWNSRDGLIENTEQTKTWGGGTHNLSKSKYPSTLANLGKSRGAIAALGSLLHFLFLFLFIPLFVLIIVVTSI</sequence>
<name>A0A1S3JPZ3_LINAN</name>
<dbReference type="PANTHER" id="PTHR45080">
    <property type="entry name" value="CONTACTIN 5"/>
    <property type="match status" value="1"/>
</dbReference>
<feature type="compositionally biased region" description="Polar residues" evidence="6">
    <location>
        <begin position="146"/>
        <end position="158"/>
    </location>
</feature>
<dbReference type="GeneID" id="106175131"/>
<feature type="region of interest" description="Disordered" evidence="6">
    <location>
        <begin position="81"/>
        <end position="216"/>
    </location>
</feature>
<feature type="transmembrane region" description="Helical" evidence="7">
    <location>
        <begin position="1547"/>
        <end position="1573"/>
    </location>
</feature>
<dbReference type="InterPro" id="IPR050958">
    <property type="entry name" value="Cell_Adh-Cytoskel_Orgn"/>
</dbReference>
<keyword evidence="7" id="KW-1133">Transmembrane helix</keyword>
<feature type="region of interest" description="Disordered" evidence="6">
    <location>
        <begin position="251"/>
        <end position="296"/>
    </location>
</feature>
<evidence type="ECO:0000256" key="5">
    <source>
        <dbReference type="ARBA" id="ARBA00023319"/>
    </source>
</evidence>
<feature type="compositionally biased region" description="Basic and acidic residues" evidence="6">
    <location>
        <begin position="105"/>
        <end position="116"/>
    </location>
</feature>
<dbReference type="InterPro" id="IPR013783">
    <property type="entry name" value="Ig-like_fold"/>
</dbReference>
<feature type="region of interest" description="Disordered" evidence="6">
    <location>
        <begin position="572"/>
        <end position="602"/>
    </location>
</feature>
<dbReference type="GO" id="GO:0045989">
    <property type="term" value="P:positive regulation of striated muscle contraction"/>
    <property type="evidence" value="ECO:0007669"/>
    <property type="project" value="UniProtKB-ARBA"/>
</dbReference>
<evidence type="ECO:0000256" key="2">
    <source>
        <dbReference type="ARBA" id="ARBA00022490"/>
    </source>
</evidence>
<gene>
    <name evidence="10" type="primary">LOC106175131</name>
</gene>
<dbReference type="OrthoDB" id="6159157at2759"/>
<dbReference type="FunFam" id="2.60.40.10:FF:000425">
    <property type="entry name" value="Myosin light chain kinase"/>
    <property type="match status" value="1"/>
</dbReference>
<feature type="compositionally biased region" description="Basic and acidic residues" evidence="6">
    <location>
        <begin position="661"/>
        <end position="709"/>
    </location>
</feature>
<feature type="compositionally biased region" description="Low complexity" evidence="6">
    <location>
        <begin position="1453"/>
        <end position="1475"/>
    </location>
</feature>
<dbReference type="FunFam" id="2.60.40.10:FF:000714">
    <property type="entry name" value="Titin novex-3"/>
    <property type="match status" value="1"/>
</dbReference>
<keyword evidence="9" id="KW-1185">Reference proteome</keyword>
<dbReference type="InterPro" id="IPR013098">
    <property type="entry name" value="Ig_I-set"/>
</dbReference>
<dbReference type="InterPro" id="IPR022189">
    <property type="entry name" value="SMTN"/>
</dbReference>
<dbReference type="InterPro" id="IPR003598">
    <property type="entry name" value="Ig_sub2"/>
</dbReference>
<feature type="region of interest" description="Disordered" evidence="6">
    <location>
        <begin position="782"/>
        <end position="801"/>
    </location>
</feature>
<keyword evidence="3" id="KW-0732">Signal</keyword>
<dbReference type="SMART" id="SM00408">
    <property type="entry name" value="IGc2"/>
    <property type="match status" value="4"/>
</dbReference>
<feature type="domain" description="Ig-like" evidence="8">
    <location>
        <begin position="817"/>
        <end position="905"/>
    </location>
</feature>
<dbReference type="SMART" id="SM00409">
    <property type="entry name" value="IG"/>
    <property type="match status" value="4"/>
</dbReference>
<dbReference type="GO" id="GO:0005737">
    <property type="term" value="C:cytoplasm"/>
    <property type="evidence" value="ECO:0007669"/>
    <property type="project" value="UniProtKB-SubCell"/>
</dbReference>
<feature type="region of interest" description="Disordered" evidence="6">
    <location>
        <begin position="747"/>
        <end position="775"/>
    </location>
</feature>
<feature type="compositionally biased region" description="Basic and acidic residues" evidence="6">
    <location>
        <begin position="472"/>
        <end position="482"/>
    </location>
</feature>
<keyword evidence="5" id="KW-0393">Immunoglobulin domain</keyword>
<keyword evidence="7" id="KW-0812">Transmembrane</keyword>
<dbReference type="PROSITE" id="PS50835">
    <property type="entry name" value="IG_LIKE"/>
    <property type="match status" value="4"/>
</dbReference>
<comment type="subcellular location">
    <subcellularLocation>
        <location evidence="1">Cytoplasm</location>
    </subcellularLocation>
</comment>
<feature type="region of interest" description="Disordered" evidence="6">
    <location>
        <begin position="647"/>
        <end position="726"/>
    </location>
</feature>
<proteinExistence type="predicted"/>
<feature type="region of interest" description="Disordered" evidence="6">
    <location>
        <begin position="1327"/>
        <end position="1350"/>
    </location>
</feature>
<feature type="domain" description="Ig-like" evidence="8">
    <location>
        <begin position="915"/>
        <end position="1003"/>
    </location>
</feature>
<feature type="compositionally biased region" description="Basic and acidic residues" evidence="6">
    <location>
        <begin position="585"/>
        <end position="602"/>
    </location>
</feature>
<feature type="compositionally biased region" description="Polar residues" evidence="6">
    <location>
        <begin position="195"/>
        <end position="205"/>
    </location>
</feature>